<gene>
    <name evidence="2" type="ORF">AWC27_07235</name>
</gene>
<evidence type="ECO:0000313" key="3">
    <source>
        <dbReference type="Proteomes" id="UP000193317"/>
    </source>
</evidence>
<keyword evidence="2" id="KW-0503">Monooxygenase</keyword>
<dbReference type="Gene3D" id="3.50.50.60">
    <property type="entry name" value="FAD/NAD(P)-binding domain"/>
    <property type="match status" value="2"/>
</dbReference>
<dbReference type="OrthoDB" id="3683556at2"/>
<comment type="caution">
    <text evidence="2">The sequence shown here is derived from an EMBL/GenBank/DDBJ whole genome shotgun (WGS) entry which is preliminary data.</text>
</comment>
<evidence type="ECO:0000259" key="1">
    <source>
        <dbReference type="Pfam" id="PF16170"/>
    </source>
</evidence>
<dbReference type="PANTHER" id="PTHR42877">
    <property type="entry name" value="L-ORNITHINE N(5)-MONOOXYGENASE-RELATED"/>
    <property type="match status" value="1"/>
</dbReference>
<dbReference type="InterPro" id="IPR051209">
    <property type="entry name" value="FAD-bind_Monooxygenase_sf"/>
</dbReference>
<dbReference type="InterPro" id="IPR032371">
    <property type="entry name" value="DUF4873"/>
</dbReference>
<accession>A0A1X2E2C3</accession>
<dbReference type="Proteomes" id="UP000193317">
    <property type="component" value="Unassembled WGS sequence"/>
</dbReference>
<feature type="domain" description="DUF4873" evidence="1">
    <location>
        <begin position="286"/>
        <end position="371"/>
    </location>
</feature>
<keyword evidence="3" id="KW-1185">Reference proteome</keyword>
<organism evidence="2 3">
    <name type="scientific">Mycobacterium szulgai</name>
    <dbReference type="NCBI Taxonomy" id="1787"/>
    <lineage>
        <taxon>Bacteria</taxon>
        <taxon>Bacillati</taxon>
        <taxon>Actinomycetota</taxon>
        <taxon>Actinomycetes</taxon>
        <taxon>Mycobacteriales</taxon>
        <taxon>Mycobacteriaceae</taxon>
        <taxon>Mycobacterium</taxon>
    </lineage>
</organism>
<dbReference type="SUPFAM" id="SSF51905">
    <property type="entry name" value="FAD/NAD(P)-binding domain"/>
    <property type="match status" value="1"/>
</dbReference>
<dbReference type="InterPro" id="IPR036188">
    <property type="entry name" value="FAD/NAD-bd_sf"/>
</dbReference>
<protein>
    <submittedName>
        <fullName evidence="2">Monooxygenase</fullName>
    </submittedName>
</protein>
<dbReference type="GO" id="GO:0004497">
    <property type="term" value="F:monooxygenase activity"/>
    <property type="evidence" value="ECO:0007669"/>
    <property type="project" value="UniProtKB-KW"/>
</dbReference>
<keyword evidence="2" id="KW-0560">Oxidoreductase</keyword>
<reference evidence="2 3" key="1">
    <citation type="submission" date="2016-01" db="EMBL/GenBank/DDBJ databases">
        <title>The new phylogeny of the genus Mycobacterium.</title>
        <authorList>
            <person name="Tarcisio F."/>
            <person name="Conor M."/>
            <person name="Antonella G."/>
            <person name="Elisabetta G."/>
            <person name="Giulia F.S."/>
            <person name="Sara T."/>
            <person name="Anna F."/>
            <person name="Clotilde B."/>
            <person name="Roberto B."/>
            <person name="Veronica D.S."/>
            <person name="Fabio R."/>
            <person name="Monica P."/>
            <person name="Olivier J."/>
            <person name="Enrico T."/>
            <person name="Nicola S."/>
        </authorList>
    </citation>
    <scope>NUCLEOTIDE SEQUENCE [LARGE SCALE GENOMIC DNA]</scope>
    <source>
        <strain evidence="2 3">DSM 44166</strain>
    </source>
</reference>
<dbReference type="Pfam" id="PF16170">
    <property type="entry name" value="DUF4873"/>
    <property type="match status" value="1"/>
</dbReference>
<sequence>MPAAALVLPSDEVLGSVFDDSTDTWVLSTADQTVRAGVVLATDPAGYTPWIPELPGVFGGQSFAAAAWDADFDPAGKHIAVIGTDAAAAHYLGGLTESARSVTAFAHAPRRFITEIPLPSTRARRWLRRHTRRERAQPAVRRVNSAIQAVTSSGIRTSDGVEHRADVIIYGTGYAVGDSDWNLVGSRGVTIRQAWDDGMEPFFGVAVHGFPNYFFLTGPDFGTQASYIAECLQLMNHTASTRIEVRRSSQQLFNERAQLTPAAAPPVAAAFDMSSDAPDSAEGHCGYDGTATLDLGGVRHAVRVRLTGHLDPIDGNYHWQGTVFVRLPLESLKHGRAATLTVGEHSAPARIIEETPWGTHSVAGVGTPPYARSGR</sequence>
<name>A0A1X2E2C3_MYCSZ</name>
<dbReference type="EMBL" id="LQPW01000143">
    <property type="protein sequence ID" value="ORW94531.1"/>
    <property type="molecule type" value="Genomic_DNA"/>
</dbReference>
<dbReference type="AlphaFoldDB" id="A0A1X2E2C3"/>
<evidence type="ECO:0000313" key="2">
    <source>
        <dbReference type="EMBL" id="ORW94531.1"/>
    </source>
</evidence>
<dbReference type="PANTHER" id="PTHR42877:SF4">
    <property type="entry name" value="FAD_NAD(P)-BINDING DOMAIN-CONTAINING PROTEIN-RELATED"/>
    <property type="match status" value="1"/>
</dbReference>
<proteinExistence type="predicted"/>